<evidence type="ECO:0000259" key="2">
    <source>
        <dbReference type="Pfam" id="PF00668"/>
    </source>
</evidence>
<feature type="domain" description="AMP-dependent synthetase/ligase" evidence="1">
    <location>
        <begin position="535"/>
        <end position="607"/>
    </location>
</feature>
<sequence>MNSPQQIIAHAEACNIVLYLKGSQLAYISEEGEFPESLKSLIRNNKNEISSYLQKQEQEKQQAQDKTRIIPVDKKAVLPLSFAQQGLWFIDQLEGGSSQYNIHAAFGLKGEINLAAVQWALNVLIERHEVLRTVYIEKEGEVRQLVQSLQHMELPLIDLSEYSEMDQRAQVQQWSAKEMNQVFNLQADLMLKAKVLKRTDHDHVLLFTLHHIASDAWSQAIMIGEFITLYDSYCKKLPNTLPPIDIQYCDYAHWQRNHYTDEKIADQLVFWKEMLAGAPYSHSLPFDRPRAQHQKFAGDTYSWFIGNETMNDLKSIAKANQSTLFMLLYSAFSVLIGRWSQTRDVVIGSPIAGRAHPQVAPMIGYFINSMMYRSQWEEGESFSSLLSRNRQNTLSAFDNQDIPFDSLVDKLKIPRELSHSPLFQIMFTLQNTEQSEFKLADLDTYPVMGENSLTKYDLQMVAEEDDAGMWLNLTYSTDLFDIQTIKGLSESFDLVLKQLSKSVDMDIEHIALSPKVKALNKQNLNSGLDSVNELFEQVAHSKQEAIAIQDNDEWISYQQLNGKANRLARYLIAQGLISGQTVDVCLAQNIQCYVVLLAVLKAGGVYAYHELKQYETLSEQYKCLHSGNMLIHANKLAKTCNKTSLIIDESLYVEYDDDDLDFSEVILSEGDPAIESGCGNGTQVSHGTVCAQILRQQKSMALTDESSLLILPTSSNLCVTEWLSGLTAGAKLVLHDNQYALRDVLISKEISHVTLTPSLLAELPCRNDYNLEQVSVVAEHGCQNLVWQWSALYPVNTVLNVDMVTYISAGQVVTGEPINLGHICDNDQTKVLYKNAAPVPQGAVGHLYTSGVSGKGLYDSELQVRQLNNGTLSIIDYKDGSVTRESLELEAAVSSNKAVRQVVVYENIVYASFINNNDDMQGQLSRLEKLVKDASPTYLLPKNCVVVERMPLLSNGKIDKKRLSEQSAFWKKEIKGFPTPEHIMSKSQHVGEGVLTRDLLLDKQVSIALETLACQYNVSMASAFSVIFNMALAIHLESTCVLNTVSGLPIAGSSSGFIFNQFDNSGTVQTNMIETLNKLHHDLENGFVEQTWITQEYNKFHRVTLKNIFDYRLDFNLNNLIKESQGGLTVNKCPVSLLITNINSQLVSGVWSLEGSTFNQTELTKLEKVIELLILGEQSSLTLTMVKAQLDQHARSKLRSAKRKFKPVKNKKQFPIEGNVA</sequence>
<evidence type="ECO:0000313" key="3">
    <source>
        <dbReference type="EMBL" id="MBE0369964.1"/>
    </source>
</evidence>
<comment type="caution">
    <text evidence="3">The sequence shown here is derived from an EMBL/GenBank/DDBJ whole genome shotgun (WGS) entry which is preliminary data.</text>
</comment>
<dbReference type="Pfam" id="PF00668">
    <property type="entry name" value="Condensation"/>
    <property type="match status" value="1"/>
</dbReference>
<dbReference type="InterPro" id="IPR042099">
    <property type="entry name" value="ANL_N_sf"/>
</dbReference>
<dbReference type="RefSeq" id="WP_192509139.1">
    <property type="nucleotide sequence ID" value="NZ_AQGV01000014.1"/>
</dbReference>
<name>A0ABR9EHT3_9GAMM</name>
<dbReference type="InterPro" id="IPR023213">
    <property type="entry name" value="CAT-like_dom_sf"/>
</dbReference>
<dbReference type="InterPro" id="IPR000873">
    <property type="entry name" value="AMP-dep_synth/lig_dom"/>
</dbReference>
<dbReference type="Proteomes" id="UP000615755">
    <property type="component" value="Unassembled WGS sequence"/>
</dbReference>
<dbReference type="EMBL" id="AQGV01000014">
    <property type="protein sequence ID" value="MBE0369964.1"/>
    <property type="molecule type" value="Genomic_DNA"/>
</dbReference>
<dbReference type="PANTHER" id="PTHR45527:SF1">
    <property type="entry name" value="FATTY ACID SYNTHASE"/>
    <property type="match status" value="1"/>
</dbReference>
<dbReference type="PANTHER" id="PTHR45527">
    <property type="entry name" value="NONRIBOSOMAL PEPTIDE SYNTHETASE"/>
    <property type="match status" value="1"/>
</dbReference>
<dbReference type="SUPFAM" id="SSF56801">
    <property type="entry name" value="Acetyl-CoA synthetase-like"/>
    <property type="match status" value="1"/>
</dbReference>
<dbReference type="InterPro" id="IPR044894">
    <property type="entry name" value="TubC_N_sf"/>
</dbReference>
<dbReference type="Gene3D" id="3.30.559.10">
    <property type="entry name" value="Chloramphenicol acetyltransferase-like domain"/>
    <property type="match status" value="1"/>
</dbReference>
<dbReference type="Gene3D" id="1.10.10.1830">
    <property type="entry name" value="Non-ribosomal peptide synthase, adenylation domain"/>
    <property type="match status" value="1"/>
</dbReference>
<dbReference type="CDD" id="cd19531">
    <property type="entry name" value="LCL_NRPS-like"/>
    <property type="match status" value="1"/>
</dbReference>
<gene>
    <name evidence="3" type="ORF">PAUR_a4575</name>
</gene>
<dbReference type="Gene3D" id="3.30.300.30">
    <property type="match status" value="1"/>
</dbReference>
<proteinExistence type="predicted"/>
<dbReference type="Gene3D" id="3.30.559.30">
    <property type="entry name" value="Nonribosomal peptide synthetase, condensation domain"/>
    <property type="match status" value="1"/>
</dbReference>
<organism evidence="3 4">
    <name type="scientific">Pseudoalteromonas aurantia 208</name>
    <dbReference type="NCBI Taxonomy" id="1314867"/>
    <lineage>
        <taxon>Bacteria</taxon>
        <taxon>Pseudomonadati</taxon>
        <taxon>Pseudomonadota</taxon>
        <taxon>Gammaproteobacteria</taxon>
        <taxon>Alteromonadales</taxon>
        <taxon>Pseudoalteromonadaceae</taxon>
        <taxon>Pseudoalteromonas</taxon>
    </lineage>
</organism>
<protein>
    <recommendedName>
        <fullName evidence="5">Non-ribosomal peptide synthetase</fullName>
    </recommendedName>
</protein>
<accession>A0ABR9EHT3</accession>
<dbReference type="InterPro" id="IPR045851">
    <property type="entry name" value="AMP-bd_C_sf"/>
</dbReference>
<keyword evidence="4" id="KW-1185">Reference proteome</keyword>
<dbReference type="Pfam" id="PF00501">
    <property type="entry name" value="AMP-binding"/>
    <property type="match status" value="1"/>
</dbReference>
<evidence type="ECO:0000313" key="4">
    <source>
        <dbReference type="Proteomes" id="UP000615755"/>
    </source>
</evidence>
<dbReference type="InterPro" id="IPR001242">
    <property type="entry name" value="Condensation_dom"/>
</dbReference>
<reference evidence="3 4" key="1">
    <citation type="submission" date="2015-03" db="EMBL/GenBank/DDBJ databases">
        <title>Genome sequence of Pseudoalteromonas aurantia.</title>
        <authorList>
            <person name="Xie B.-B."/>
            <person name="Rong J.-C."/>
            <person name="Qin Q.-L."/>
            <person name="Zhang Y.-Z."/>
        </authorList>
    </citation>
    <scope>NUCLEOTIDE SEQUENCE [LARGE SCALE GENOMIC DNA]</scope>
    <source>
        <strain evidence="3 4">208</strain>
    </source>
</reference>
<evidence type="ECO:0008006" key="5">
    <source>
        <dbReference type="Google" id="ProtNLM"/>
    </source>
</evidence>
<dbReference type="Gene3D" id="3.40.50.12780">
    <property type="entry name" value="N-terminal domain of ligase-like"/>
    <property type="match status" value="2"/>
</dbReference>
<evidence type="ECO:0000259" key="1">
    <source>
        <dbReference type="Pfam" id="PF00501"/>
    </source>
</evidence>
<dbReference type="SUPFAM" id="SSF52777">
    <property type="entry name" value="CoA-dependent acyltransferases"/>
    <property type="match status" value="2"/>
</dbReference>
<feature type="domain" description="Condensation" evidence="2">
    <location>
        <begin position="76"/>
        <end position="514"/>
    </location>
</feature>